<organism evidence="1">
    <name type="scientific">Anguilla anguilla</name>
    <name type="common">European freshwater eel</name>
    <name type="synonym">Muraena anguilla</name>
    <dbReference type="NCBI Taxonomy" id="7936"/>
    <lineage>
        <taxon>Eukaryota</taxon>
        <taxon>Metazoa</taxon>
        <taxon>Chordata</taxon>
        <taxon>Craniata</taxon>
        <taxon>Vertebrata</taxon>
        <taxon>Euteleostomi</taxon>
        <taxon>Actinopterygii</taxon>
        <taxon>Neopterygii</taxon>
        <taxon>Teleostei</taxon>
        <taxon>Anguilliformes</taxon>
        <taxon>Anguillidae</taxon>
        <taxon>Anguilla</taxon>
    </lineage>
</organism>
<dbReference type="EMBL" id="GBXM01082034">
    <property type="protein sequence ID" value="JAH26543.1"/>
    <property type="molecule type" value="Transcribed_RNA"/>
</dbReference>
<sequence length="36" mass="4400">MKMKMKKGRTGDLLSDDELYSNRTEWHIHTMTFNRK</sequence>
<protein>
    <submittedName>
        <fullName evidence="1">Uncharacterized protein</fullName>
    </submittedName>
</protein>
<accession>A0A0E9RDX7</accession>
<name>A0A0E9RDX7_ANGAN</name>
<reference evidence="1" key="1">
    <citation type="submission" date="2014-11" db="EMBL/GenBank/DDBJ databases">
        <authorList>
            <person name="Amaro Gonzalez C."/>
        </authorList>
    </citation>
    <scope>NUCLEOTIDE SEQUENCE</scope>
</reference>
<proteinExistence type="predicted"/>
<evidence type="ECO:0000313" key="1">
    <source>
        <dbReference type="EMBL" id="JAH26543.1"/>
    </source>
</evidence>
<reference evidence="1" key="2">
    <citation type="journal article" date="2015" name="Fish Shellfish Immunol.">
        <title>Early steps in the European eel (Anguilla anguilla)-Vibrio vulnificus interaction in the gills: Role of the RtxA13 toxin.</title>
        <authorList>
            <person name="Callol A."/>
            <person name="Pajuelo D."/>
            <person name="Ebbesson L."/>
            <person name="Teles M."/>
            <person name="MacKenzie S."/>
            <person name="Amaro C."/>
        </authorList>
    </citation>
    <scope>NUCLEOTIDE SEQUENCE</scope>
</reference>
<dbReference type="AlphaFoldDB" id="A0A0E9RDX7"/>